<dbReference type="PANTHER" id="PTHR10857:SF101">
    <property type="entry name" value="COPINE FAMILY PROTEIN 5"/>
    <property type="match status" value="1"/>
</dbReference>
<feature type="domain" description="Copine C-terminal" evidence="2">
    <location>
        <begin position="76"/>
        <end position="283"/>
    </location>
</feature>
<proteinExistence type="evidence at transcript level"/>
<feature type="region of interest" description="Disordered" evidence="1">
    <location>
        <begin position="322"/>
        <end position="346"/>
    </location>
</feature>
<accession>F1L1L2</accession>
<name>F1L1L2_ASCSU</name>
<evidence type="ECO:0000259" key="2">
    <source>
        <dbReference type="Pfam" id="PF07002"/>
    </source>
</evidence>
<dbReference type="PANTHER" id="PTHR10857">
    <property type="entry name" value="COPINE"/>
    <property type="match status" value="1"/>
</dbReference>
<dbReference type="AlphaFoldDB" id="F1L1L2"/>
<feature type="compositionally biased region" description="Polar residues" evidence="1">
    <location>
        <begin position="323"/>
        <end position="332"/>
    </location>
</feature>
<protein>
    <submittedName>
        <fullName evidence="3">Tag-178</fullName>
    </submittedName>
</protein>
<evidence type="ECO:0000313" key="3">
    <source>
        <dbReference type="EMBL" id="ADY44016.1"/>
    </source>
</evidence>
<dbReference type="Pfam" id="PF07002">
    <property type="entry name" value="Copine"/>
    <property type="match status" value="1"/>
</dbReference>
<dbReference type="InterPro" id="IPR045052">
    <property type="entry name" value="Copine"/>
</dbReference>
<sequence length="443" mass="50359">MKYGPGPENIYNVVNHKKLTKKGYVNSGKLELIKFTDVSFYSFLDYITSGTQLHLAVAFDFSVRQRVREEAQWKIESDFQLALRAIGEIVRDYSSSKLFPALGVGAKIPPTFYDSQEFCMNFDTDPCCRGIDGILEAYKKAARIVVPIENVTYFHIIHYVAKMAMNSGAKGLHYYILTIFTQGGPIRDLKELLDALAHASKAPLSVIFVGIGDGDFDDFYRLTSKRQVEAGKKREREIVEFLDLNSVLDRDECAAHNKRRIAEQALHIVPWHLVSYMHRNNIAAKPPIQISRSPVFHASYLIPDHPSSYDDEEFENRYYVRPKSSTPCSQRPLSGRIPAPRPNRANSAIDDSIELRHFSRANVPPTFSNYLSVKGAPYRSHSAIQTSRDEIQRQITQRQAFRTELQAEATSLDKHVPLLLVEGLDENAFRTRSRVARIPGDIY</sequence>
<dbReference type="InterPro" id="IPR010734">
    <property type="entry name" value="Copine_C"/>
</dbReference>
<organism evidence="3">
    <name type="scientific">Ascaris suum</name>
    <name type="common">Pig roundworm</name>
    <name type="synonym">Ascaris lumbricoides</name>
    <dbReference type="NCBI Taxonomy" id="6253"/>
    <lineage>
        <taxon>Eukaryota</taxon>
        <taxon>Metazoa</taxon>
        <taxon>Ecdysozoa</taxon>
        <taxon>Nematoda</taxon>
        <taxon>Chromadorea</taxon>
        <taxon>Rhabditida</taxon>
        <taxon>Spirurina</taxon>
        <taxon>Ascaridomorpha</taxon>
        <taxon>Ascaridoidea</taxon>
        <taxon>Ascarididae</taxon>
        <taxon>Ascaris</taxon>
    </lineage>
</organism>
<dbReference type="GO" id="GO:0071277">
    <property type="term" value="P:cellular response to calcium ion"/>
    <property type="evidence" value="ECO:0007669"/>
    <property type="project" value="TreeGrafter"/>
</dbReference>
<dbReference type="GO" id="GO:0005544">
    <property type="term" value="F:calcium-dependent phospholipid binding"/>
    <property type="evidence" value="ECO:0007669"/>
    <property type="project" value="InterPro"/>
</dbReference>
<evidence type="ECO:0000256" key="1">
    <source>
        <dbReference type="SAM" id="MobiDB-lite"/>
    </source>
</evidence>
<dbReference type="GO" id="GO:0005886">
    <property type="term" value="C:plasma membrane"/>
    <property type="evidence" value="ECO:0007669"/>
    <property type="project" value="TreeGrafter"/>
</dbReference>
<reference evidence="3" key="1">
    <citation type="journal article" date="2011" name="Genome Res.">
        <title>Deep small RNA sequencing from the nematode Ascaris reveals conservation, functional diversification, and novel developmental profiles.</title>
        <authorList>
            <person name="Wang J."/>
            <person name="Czech B."/>
            <person name="Crunk A."/>
            <person name="Wallace A."/>
            <person name="Mitreva M."/>
            <person name="Hannon G.J."/>
            <person name="Davis R.E."/>
        </authorList>
    </citation>
    <scope>NUCLEOTIDE SEQUENCE</scope>
</reference>
<dbReference type="EMBL" id="JI169636">
    <property type="protein sequence ID" value="ADY44016.1"/>
    <property type="molecule type" value="mRNA"/>
</dbReference>